<evidence type="ECO:0000313" key="1">
    <source>
        <dbReference type="EMBL" id="WAR03774.1"/>
    </source>
</evidence>
<protein>
    <submittedName>
        <fullName evidence="1">Uncharacterized protein</fullName>
    </submittedName>
</protein>
<reference evidence="1" key="1">
    <citation type="submission" date="2022-11" db="EMBL/GenBank/DDBJ databases">
        <title>Centuries of genome instability and evolution in soft-shell clam transmissible cancer (bioRxiv).</title>
        <authorList>
            <person name="Hart S.F.M."/>
            <person name="Yonemitsu M.A."/>
            <person name="Giersch R.M."/>
            <person name="Beal B.F."/>
            <person name="Arriagada G."/>
            <person name="Davis B.W."/>
            <person name="Ostrander E.A."/>
            <person name="Goff S.P."/>
            <person name="Metzger M.J."/>
        </authorList>
    </citation>
    <scope>NUCLEOTIDE SEQUENCE</scope>
    <source>
        <strain evidence="1">MELC-2E11</strain>
        <tissue evidence="1">Siphon/mantle</tissue>
    </source>
</reference>
<proteinExistence type="predicted"/>
<organism evidence="1 2">
    <name type="scientific">Mya arenaria</name>
    <name type="common">Soft-shell clam</name>
    <dbReference type="NCBI Taxonomy" id="6604"/>
    <lineage>
        <taxon>Eukaryota</taxon>
        <taxon>Metazoa</taxon>
        <taxon>Spiralia</taxon>
        <taxon>Lophotrochozoa</taxon>
        <taxon>Mollusca</taxon>
        <taxon>Bivalvia</taxon>
        <taxon>Autobranchia</taxon>
        <taxon>Heteroconchia</taxon>
        <taxon>Euheterodonta</taxon>
        <taxon>Imparidentia</taxon>
        <taxon>Neoheterodontei</taxon>
        <taxon>Myida</taxon>
        <taxon>Myoidea</taxon>
        <taxon>Myidae</taxon>
        <taxon>Mya</taxon>
    </lineage>
</organism>
<gene>
    <name evidence="1" type="ORF">MAR_010332</name>
</gene>
<dbReference type="Proteomes" id="UP001164746">
    <property type="component" value="Chromosome 4"/>
</dbReference>
<name>A0ABY7E3I7_MYAAR</name>
<keyword evidence="2" id="KW-1185">Reference proteome</keyword>
<evidence type="ECO:0000313" key="2">
    <source>
        <dbReference type="Proteomes" id="UP001164746"/>
    </source>
</evidence>
<sequence>MKRVFSRLACVSGRTDITMRGSFNVGLEKEVDRFLRTATATRPQIELEDGGNGRPEVNKKIVERYVVYDQAPRNEPGAYHVYKMTTRNRLHVNLEDLPVQLHKPFIKFYVKHLTEKGEYNSSNLIQFNNICEDVFRYFLNMQIKKLGYSSVFTRYNHERGLALFETNRKETGV</sequence>
<dbReference type="EMBL" id="CP111015">
    <property type="protein sequence ID" value="WAR03774.1"/>
    <property type="molecule type" value="Genomic_DNA"/>
</dbReference>
<accession>A0ABY7E3I7</accession>